<dbReference type="NCBIfam" id="NF033788">
    <property type="entry name" value="HTH_metalloreg"/>
    <property type="match status" value="1"/>
</dbReference>
<dbReference type="PANTHER" id="PTHR33154:SF33">
    <property type="entry name" value="TRANSCRIPTIONAL REPRESSOR SDPR"/>
    <property type="match status" value="1"/>
</dbReference>
<dbReference type="EMBL" id="BONY01000071">
    <property type="protein sequence ID" value="GIH09600.1"/>
    <property type="molecule type" value="Genomic_DNA"/>
</dbReference>
<dbReference type="InterPro" id="IPR051081">
    <property type="entry name" value="HTH_MetalResp_TranReg"/>
</dbReference>
<keyword evidence="1" id="KW-0805">Transcription regulation</keyword>
<dbReference type="Gene3D" id="1.10.10.10">
    <property type="entry name" value="Winged helix-like DNA-binding domain superfamily/Winged helix DNA-binding domain"/>
    <property type="match status" value="1"/>
</dbReference>
<sequence length="111" mass="12447">MLDDSVQAVFTVLADPTRRRVIQLLGEHPRRPGELAQATGTSAPVISRHLRILLEAGLVSDERVATDARVRVFRLRPDPLVALQAWLDQVQAHWNEQLGSFKRHVEGKAKP</sequence>
<dbReference type="Proteomes" id="UP000612899">
    <property type="component" value="Unassembled WGS sequence"/>
</dbReference>
<dbReference type="InterPro" id="IPR036388">
    <property type="entry name" value="WH-like_DNA-bd_sf"/>
</dbReference>
<dbReference type="InterPro" id="IPR036390">
    <property type="entry name" value="WH_DNA-bd_sf"/>
</dbReference>
<dbReference type="CDD" id="cd00090">
    <property type="entry name" value="HTH_ARSR"/>
    <property type="match status" value="1"/>
</dbReference>
<dbReference type="SUPFAM" id="SSF46785">
    <property type="entry name" value="Winged helix' DNA-binding domain"/>
    <property type="match status" value="1"/>
</dbReference>
<dbReference type="RefSeq" id="WP_203913327.1">
    <property type="nucleotide sequence ID" value="NZ_BONY01000071.1"/>
</dbReference>
<dbReference type="PROSITE" id="PS50987">
    <property type="entry name" value="HTH_ARSR_2"/>
    <property type="match status" value="1"/>
</dbReference>
<keyword evidence="3" id="KW-0804">Transcription</keyword>
<evidence type="ECO:0000256" key="2">
    <source>
        <dbReference type="ARBA" id="ARBA00023125"/>
    </source>
</evidence>
<dbReference type="InterPro" id="IPR011991">
    <property type="entry name" value="ArsR-like_HTH"/>
</dbReference>
<keyword evidence="6" id="KW-1185">Reference proteome</keyword>
<dbReference type="PANTHER" id="PTHR33154">
    <property type="entry name" value="TRANSCRIPTIONAL REGULATOR, ARSR FAMILY"/>
    <property type="match status" value="1"/>
</dbReference>
<dbReference type="GO" id="GO:0003677">
    <property type="term" value="F:DNA binding"/>
    <property type="evidence" value="ECO:0007669"/>
    <property type="project" value="UniProtKB-KW"/>
</dbReference>
<dbReference type="GO" id="GO:0003700">
    <property type="term" value="F:DNA-binding transcription factor activity"/>
    <property type="evidence" value="ECO:0007669"/>
    <property type="project" value="InterPro"/>
</dbReference>
<gene>
    <name evidence="5" type="ORF">Rhe02_76670</name>
</gene>
<dbReference type="InterPro" id="IPR001845">
    <property type="entry name" value="HTH_ArsR_DNA-bd_dom"/>
</dbReference>
<feature type="domain" description="HTH arsR-type" evidence="4">
    <location>
        <begin position="1"/>
        <end position="98"/>
    </location>
</feature>
<protein>
    <submittedName>
        <fullName evidence="5">Transcriptional regulator</fullName>
    </submittedName>
</protein>
<evidence type="ECO:0000259" key="4">
    <source>
        <dbReference type="PROSITE" id="PS50987"/>
    </source>
</evidence>
<keyword evidence="2" id="KW-0238">DNA-binding</keyword>
<dbReference type="SMART" id="SM00418">
    <property type="entry name" value="HTH_ARSR"/>
    <property type="match status" value="1"/>
</dbReference>
<evidence type="ECO:0000313" key="5">
    <source>
        <dbReference type="EMBL" id="GIH09600.1"/>
    </source>
</evidence>
<reference evidence="5" key="1">
    <citation type="submission" date="2021-01" db="EMBL/GenBank/DDBJ databases">
        <title>Whole genome shotgun sequence of Rhizocola hellebori NBRC 109834.</title>
        <authorList>
            <person name="Komaki H."/>
            <person name="Tamura T."/>
        </authorList>
    </citation>
    <scope>NUCLEOTIDE SEQUENCE</scope>
    <source>
        <strain evidence="5">NBRC 109834</strain>
    </source>
</reference>
<evidence type="ECO:0000313" key="6">
    <source>
        <dbReference type="Proteomes" id="UP000612899"/>
    </source>
</evidence>
<dbReference type="AlphaFoldDB" id="A0A8J3QEW7"/>
<dbReference type="Pfam" id="PF01022">
    <property type="entry name" value="HTH_5"/>
    <property type="match status" value="1"/>
</dbReference>
<name>A0A8J3QEW7_9ACTN</name>
<accession>A0A8J3QEW7</accession>
<evidence type="ECO:0000256" key="3">
    <source>
        <dbReference type="ARBA" id="ARBA00023163"/>
    </source>
</evidence>
<proteinExistence type="predicted"/>
<evidence type="ECO:0000256" key="1">
    <source>
        <dbReference type="ARBA" id="ARBA00023015"/>
    </source>
</evidence>
<comment type="caution">
    <text evidence="5">The sequence shown here is derived from an EMBL/GenBank/DDBJ whole genome shotgun (WGS) entry which is preliminary data.</text>
</comment>
<organism evidence="5 6">
    <name type="scientific">Rhizocola hellebori</name>
    <dbReference type="NCBI Taxonomy" id="1392758"/>
    <lineage>
        <taxon>Bacteria</taxon>
        <taxon>Bacillati</taxon>
        <taxon>Actinomycetota</taxon>
        <taxon>Actinomycetes</taxon>
        <taxon>Micromonosporales</taxon>
        <taxon>Micromonosporaceae</taxon>
        <taxon>Rhizocola</taxon>
    </lineage>
</organism>